<organism evidence="2 3">
    <name type="scientific">Spirochaeta isovalerica</name>
    <dbReference type="NCBI Taxonomy" id="150"/>
    <lineage>
        <taxon>Bacteria</taxon>
        <taxon>Pseudomonadati</taxon>
        <taxon>Spirochaetota</taxon>
        <taxon>Spirochaetia</taxon>
        <taxon>Spirochaetales</taxon>
        <taxon>Spirochaetaceae</taxon>
        <taxon>Spirochaeta</taxon>
    </lineage>
</organism>
<dbReference type="GO" id="GO:0006084">
    <property type="term" value="P:acetyl-CoA metabolic process"/>
    <property type="evidence" value="ECO:0007669"/>
    <property type="project" value="UniProtKB-UniRule"/>
</dbReference>
<dbReference type="EC" id="2.8.3.10" evidence="1"/>
<dbReference type="SUPFAM" id="SSF100950">
    <property type="entry name" value="NagB/RpiA/CoA transferase-like"/>
    <property type="match status" value="2"/>
</dbReference>
<keyword evidence="1 2" id="KW-0808">Transferase</keyword>
<sequence>MPLNAVKREIPQSLPGFDVIKPFEGAFENTPLVRKEKGIRNVPKLNKLVETVEQAVLKTELKDGMTISFHHHFRNGDYILNMVLDVIANLGIKNLTLASSSLTDAHSPLVGHIKNGVVTQIYTSGLRGELGEFISNGGMENPVLIHSHGGRARAIETRKISIDVAFLGVPSSDVYGNSNGYTGKSACGSLGYAKVDAEWAKKVVLITDFLVEYPNTPFSIHQDQVDYIVKVDSVGDPNGISTGATRMTKNPRDLLIARNAADVIVSSGYFEDGFSIQTGSGGASLATTKYLRDYMIERNVKASWGLGGITSQMVKLHEEGLITKLLDTQSFDLDAVKSIANNRYHTEISASYYANPLNKGCAVNKLNVVILSALEIDVNFNVNVLTGSDGVLRGASGGHSDTAVGSGLSIIVAPLIRGRTATVVDNVQTIITPGETVDVLVTDRGIAVNPRRQDVLKRLRETTLPLYTIEELRDKAQRVAGTPEKIEFEEKVVALVEYRDGTIIDVVHQVKS</sequence>
<dbReference type="PIRSF" id="PIRSF009451">
    <property type="entry name" value="Citrt_lyas_alpha"/>
    <property type="match status" value="1"/>
</dbReference>
<dbReference type="RefSeq" id="WP_184746119.1">
    <property type="nucleotide sequence ID" value="NZ_JACHGJ010000002.1"/>
</dbReference>
<dbReference type="AlphaFoldDB" id="A0A841R8H9"/>
<keyword evidence="3" id="KW-1185">Reference proteome</keyword>
<dbReference type="GO" id="GO:0005737">
    <property type="term" value="C:cytoplasm"/>
    <property type="evidence" value="ECO:0007669"/>
    <property type="project" value="UniProtKB-SubCell"/>
</dbReference>
<accession>A0A841R8H9</accession>
<dbReference type="NCBIfam" id="TIGR01584">
    <property type="entry name" value="citF"/>
    <property type="match status" value="1"/>
</dbReference>
<evidence type="ECO:0000256" key="1">
    <source>
        <dbReference type="PIRNR" id="PIRNR009451"/>
    </source>
</evidence>
<comment type="catalytic activity">
    <reaction evidence="1">
        <text>citrate + acetyl-CoA = (3S)-citryl-CoA + acetate</text>
        <dbReference type="Rhea" id="RHEA:19405"/>
        <dbReference type="ChEBI" id="CHEBI:16947"/>
        <dbReference type="ChEBI" id="CHEBI:30089"/>
        <dbReference type="ChEBI" id="CHEBI:57288"/>
        <dbReference type="ChEBI" id="CHEBI:57321"/>
        <dbReference type="EC" id="2.8.3.10"/>
    </reaction>
</comment>
<protein>
    <recommendedName>
        <fullName evidence="1">Citrate lyase alpha chain</fullName>
        <shortName evidence="1">Citrase alpha chain</shortName>
        <ecNumber evidence="1">2.8.3.10</ecNumber>
        <ecNumber evidence="1">4.1.3.6</ecNumber>
    </recommendedName>
    <alternativeName>
        <fullName evidence="1">Citrate (pro-3S)-lyase alpha chain</fullName>
    </alternativeName>
    <alternativeName>
        <fullName evidence="1">Citrate CoA-transferase subunit</fullName>
    </alternativeName>
</protein>
<evidence type="ECO:0000313" key="3">
    <source>
        <dbReference type="Proteomes" id="UP000587760"/>
    </source>
</evidence>
<evidence type="ECO:0000313" key="2">
    <source>
        <dbReference type="EMBL" id="MBB6480205.1"/>
    </source>
</evidence>
<dbReference type="EMBL" id="JACHGJ010000002">
    <property type="protein sequence ID" value="MBB6480205.1"/>
    <property type="molecule type" value="Genomic_DNA"/>
</dbReference>
<dbReference type="Pfam" id="PF04223">
    <property type="entry name" value="CitF"/>
    <property type="match status" value="1"/>
</dbReference>
<dbReference type="GO" id="GO:0009346">
    <property type="term" value="C:ATP-independent citrate lyase complex"/>
    <property type="evidence" value="ECO:0007669"/>
    <property type="project" value="UniProtKB-UniRule"/>
</dbReference>
<comment type="subcellular location">
    <subcellularLocation>
        <location evidence="1">Cytoplasm</location>
    </subcellularLocation>
</comment>
<dbReference type="Gene3D" id="3.40.1080.10">
    <property type="entry name" value="Glutaconate Coenzyme A-transferase"/>
    <property type="match status" value="2"/>
</dbReference>
<keyword evidence="1" id="KW-0963">Cytoplasm</keyword>
<dbReference type="Proteomes" id="UP000587760">
    <property type="component" value="Unassembled WGS sequence"/>
</dbReference>
<reference evidence="2 3" key="1">
    <citation type="submission" date="2020-08" db="EMBL/GenBank/DDBJ databases">
        <title>Genomic Encyclopedia of Type Strains, Phase IV (KMG-IV): sequencing the most valuable type-strain genomes for metagenomic binning, comparative biology and taxonomic classification.</title>
        <authorList>
            <person name="Goeker M."/>
        </authorList>
    </citation>
    <scope>NUCLEOTIDE SEQUENCE [LARGE SCALE GENOMIC DNA]</scope>
    <source>
        <strain evidence="2 3">DSM 2461</strain>
    </source>
</reference>
<keyword evidence="1 2" id="KW-0456">Lyase</keyword>
<dbReference type="InterPro" id="IPR037171">
    <property type="entry name" value="NagB/RpiA_transferase-like"/>
</dbReference>
<dbReference type="EC" id="4.1.3.6" evidence="1"/>
<dbReference type="PANTHER" id="PTHR40596:SF1">
    <property type="entry name" value="CITRATE LYASE ALPHA CHAIN"/>
    <property type="match status" value="1"/>
</dbReference>
<dbReference type="InterPro" id="IPR006472">
    <property type="entry name" value="Citrate_lyase_asu"/>
</dbReference>
<dbReference type="GO" id="GO:0008814">
    <property type="term" value="F:citrate CoA-transferase activity"/>
    <property type="evidence" value="ECO:0007669"/>
    <property type="project" value="UniProtKB-UniRule"/>
</dbReference>
<gene>
    <name evidence="2" type="ORF">HNR50_001863</name>
</gene>
<name>A0A841R8H9_9SPIO</name>
<dbReference type="GO" id="GO:0008815">
    <property type="term" value="F:citrate (pro-3S)-lyase activity"/>
    <property type="evidence" value="ECO:0007669"/>
    <property type="project" value="UniProtKB-UniRule"/>
</dbReference>
<comment type="catalytic activity">
    <reaction evidence="1">
        <text>citrate = oxaloacetate + acetate</text>
        <dbReference type="Rhea" id="RHEA:10760"/>
        <dbReference type="ChEBI" id="CHEBI:16452"/>
        <dbReference type="ChEBI" id="CHEBI:16947"/>
        <dbReference type="ChEBI" id="CHEBI:30089"/>
        <dbReference type="EC" id="4.1.3.6"/>
    </reaction>
</comment>
<comment type="caution">
    <text evidence="2">The sequence shown here is derived from an EMBL/GenBank/DDBJ whole genome shotgun (WGS) entry which is preliminary data.</text>
</comment>
<proteinExistence type="predicted"/>
<dbReference type="PANTHER" id="PTHR40596">
    <property type="entry name" value="CITRATE LYASE ALPHA CHAIN"/>
    <property type="match status" value="1"/>
</dbReference>